<evidence type="ECO:0000313" key="1">
    <source>
        <dbReference type="EMBL" id="QNV38722.1"/>
    </source>
</evidence>
<dbReference type="Pfam" id="PF25681">
    <property type="entry name" value="Phage_TTP_17"/>
    <property type="match status" value="1"/>
</dbReference>
<organism evidence="1 2">
    <name type="scientific">Rothia terrae</name>
    <dbReference type="NCBI Taxonomy" id="396015"/>
    <lineage>
        <taxon>Bacteria</taxon>
        <taxon>Bacillati</taxon>
        <taxon>Actinomycetota</taxon>
        <taxon>Actinomycetes</taxon>
        <taxon>Micrococcales</taxon>
        <taxon>Micrococcaceae</taxon>
        <taxon>Rothia</taxon>
    </lineage>
</organism>
<dbReference type="GeneID" id="96623710"/>
<dbReference type="Proteomes" id="UP000516404">
    <property type="component" value="Chromosome"/>
</dbReference>
<gene>
    <name evidence="1" type="ORF">IDM49_05635</name>
</gene>
<keyword evidence="2" id="KW-1185">Reference proteome</keyword>
<dbReference type="EMBL" id="CP061539">
    <property type="protein sequence ID" value="QNV38722.1"/>
    <property type="molecule type" value="Genomic_DNA"/>
</dbReference>
<name>A0A7H2BGC6_9MICC</name>
<evidence type="ECO:0000313" key="2">
    <source>
        <dbReference type="Proteomes" id="UP000516404"/>
    </source>
</evidence>
<proteinExistence type="predicted"/>
<dbReference type="AlphaFoldDB" id="A0A7H2BGC6"/>
<dbReference type="KEGG" id="rter:IDM49_05635"/>
<dbReference type="RefSeq" id="WP_190725318.1">
    <property type="nucleotide sequence ID" value="NZ_CP061539.1"/>
</dbReference>
<accession>A0A7H2BGC6</accession>
<sequence>MANDPNLDPKTLVVPGHGNVLISTDETAEPFDITGFNIKDTATYGPGWESLGYTSKENTVEFSKDGGDVSSVDTWEEDGMDTTYEATLWSVLIRALSMQRKTFEYAFGGGEWDDELKGYGMGDVEPITKSMMIIFAHNGKRAGAYIRRIKVGAGDAPSIDPEQFFEIELKGDILASDSAKYKKIFWYSARPYDASIPPVTVEAPDQV</sequence>
<dbReference type="InterPro" id="IPR058154">
    <property type="entry name" value="Bxb1_TTP-like"/>
</dbReference>
<protein>
    <submittedName>
        <fullName evidence="1">Uncharacterized protein</fullName>
    </submittedName>
</protein>
<reference evidence="1 2" key="1">
    <citation type="submission" date="2020-09" db="EMBL/GenBank/DDBJ databases">
        <title>Investigation of environmental microbes.</title>
        <authorList>
            <person name="Ou Y."/>
            <person name="Kang Q."/>
        </authorList>
    </citation>
    <scope>NUCLEOTIDE SEQUENCE [LARGE SCALE GENOMIC DNA]</scope>
    <source>
        <strain evidence="1 2">KJZ-14</strain>
    </source>
</reference>